<feature type="domain" description="UvrD-like helicase C-terminal" evidence="14">
    <location>
        <begin position="798"/>
        <end position="1040"/>
    </location>
</feature>
<sequence>MSPLFRLATCLKADYNISYLKQKRVTIMYIADLHIHSRYSRATSKDLTPEQLDYWAGRKGIQILGTGDFTHPAWREELQEKLVPAEDGLYALKDDLRLSDRTLAGSGKTRFVISGEISSIYKKNGKVRKVHSVILLPSLESAELLSRKLETIGNIHSDGRPILGLDCRDLLEITLEICPEAIYIPAHIWTPHFSLFGAFSGFDTVEECYEDLTPHIHAMETGLSSDPPMNWRLSALDSYQLVSNSDAHSPSKLGREANLLNIEMSYEGLYGAIQRGEGLEGTIEFFPEEGKYHFDGHRKCHLCLSPVEAERYDGKCPVCGKKLTIGVSHRVEQLADRKEGFQLEGARPFESLVPLPEVIAASTGRSAASAKVQVQYEEMLAGLGTEFSILREIPIEDIRENAGYLVSEGIRRLREGKVERLPGFDGEYGKIKLFTPSEIDNLDGQLSLFAGWTADETAAVAAPAGAIQDAENDNISASSPASSPAENTPLSGPDSDPEILQMAENAASTVHFPLVLNPEQTLAVRSAGRAVAVIAGPGTGKTRTLVERISYLLETRRVKPTQITAVTFTNKAAEEMRIRLEEKMGGKQAVKKLRIGTFHSICFDLLRKQGLEFLMADESEMLEIAREAIRAEGLSIKPSRLLRYISLKKAGSAPDEVEAEIQEAEQEEMQADHASAPSQPTRAQLEAAAENYQQGLAQIGALDFDDLLLKALELAEQSQMEPEAFSYLLVDEFQDINPVQYRLIRAWNRGGRELFVIGDPDQAIYSFRGTDAKCFERLEADEKGLEVIRLEQNYRSTPQVLAAAQAVISVNPGARPCLKANRGEGYPVRVVTATGEMAEAIFVAKEINRLIGGIDMLDAQEGFSCPDDRRPRSFAEIAVLYRTHRQADLLEKCLRREGIPYVVAGRDEYLEADSVRGTICFFRSLADPDDGLSRRLCLKLLWGLGEDCISDCVFQAMVDKYRKQIKKVRPQKMLDSWITDLGLTEDAAMQKLVSTSVFYKNMSEFLENLTFGRESDLKRCGKKSYTADAVTLMTLHGSKGLEFPVVLLYGARRGLIPLENGNGRIDVEEERRLFFVGMTRAKEELIITTSQEPSPFLDHMPKETFLAQRANPPRETEAARQLSLFDFM</sequence>
<evidence type="ECO:0000259" key="14">
    <source>
        <dbReference type="PROSITE" id="PS51217"/>
    </source>
</evidence>
<keyword evidence="16" id="KW-1185">Reference proteome</keyword>
<dbReference type="InterPro" id="IPR013986">
    <property type="entry name" value="DExx_box_DNA_helicase_dom_sf"/>
</dbReference>
<evidence type="ECO:0000256" key="9">
    <source>
        <dbReference type="ARBA" id="ARBA00034808"/>
    </source>
</evidence>
<dbReference type="GO" id="GO:0005524">
    <property type="term" value="F:ATP binding"/>
    <property type="evidence" value="ECO:0007669"/>
    <property type="project" value="UniProtKB-UniRule"/>
</dbReference>
<evidence type="ECO:0000256" key="7">
    <source>
        <dbReference type="ARBA" id="ARBA00023235"/>
    </source>
</evidence>
<evidence type="ECO:0000256" key="2">
    <source>
        <dbReference type="ARBA" id="ARBA00022741"/>
    </source>
</evidence>
<feature type="region of interest" description="Disordered" evidence="12">
    <location>
        <begin position="473"/>
        <end position="498"/>
    </location>
</feature>
<keyword evidence="4 11" id="KW-0347">Helicase</keyword>
<evidence type="ECO:0000313" key="16">
    <source>
        <dbReference type="Proteomes" id="UP000198508"/>
    </source>
</evidence>
<comment type="catalytic activity">
    <reaction evidence="10">
        <text>ATP + H2O = ADP + phosphate + H(+)</text>
        <dbReference type="Rhea" id="RHEA:13065"/>
        <dbReference type="ChEBI" id="CHEBI:15377"/>
        <dbReference type="ChEBI" id="CHEBI:15378"/>
        <dbReference type="ChEBI" id="CHEBI:30616"/>
        <dbReference type="ChEBI" id="CHEBI:43474"/>
        <dbReference type="ChEBI" id="CHEBI:456216"/>
        <dbReference type="EC" id="5.6.2.4"/>
    </reaction>
</comment>
<reference evidence="16" key="1">
    <citation type="submission" date="2016-10" db="EMBL/GenBank/DDBJ databases">
        <authorList>
            <person name="Varghese N."/>
            <person name="Submissions S."/>
        </authorList>
    </citation>
    <scope>NUCLEOTIDE SEQUENCE [LARGE SCALE GENOMIC DNA]</scope>
    <source>
        <strain evidence="16">NLAE-zl-G277</strain>
    </source>
</reference>
<name>A0A1I0HBM1_9FIRM</name>
<proteinExistence type="inferred from homology"/>
<dbReference type="CDD" id="cd19067">
    <property type="entry name" value="PfuEndoQ-like"/>
    <property type="match status" value="1"/>
</dbReference>
<evidence type="ECO:0000256" key="11">
    <source>
        <dbReference type="PROSITE-ProRule" id="PRU00560"/>
    </source>
</evidence>
<dbReference type="GO" id="GO:0003677">
    <property type="term" value="F:DNA binding"/>
    <property type="evidence" value="ECO:0007669"/>
    <property type="project" value="UniProtKB-KW"/>
</dbReference>
<keyword evidence="3 11" id="KW-0378">Hydrolase</keyword>
<keyword evidence="5 11" id="KW-0067">ATP-binding</keyword>
<dbReference type="GO" id="GO:0043138">
    <property type="term" value="F:3'-5' DNA helicase activity"/>
    <property type="evidence" value="ECO:0007669"/>
    <property type="project" value="UniProtKB-EC"/>
</dbReference>
<accession>A0A1I0HBM1</accession>
<evidence type="ECO:0000256" key="12">
    <source>
        <dbReference type="SAM" id="MobiDB-lite"/>
    </source>
</evidence>
<dbReference type="PANTHER" id="PTHR11070:SF2">
    <property type="entry name" value="ATP-DEPENDENT DNA HELICASE SRS2"/>
    <property type="match status" value="1"/>
</dbReference>
<evidence type="ECO:0000256" key="10">
    <source>
        <dbReference type="ARBA" id="ARBA00048988"/>
    </source>
</evidence>
<evidence type="ECO:0000256" key="8">
    <source>
        <dbReference type="ARBA" id="ARBA00034617"/>
    </source>
</evidence>
<dbReference type="SUPFAM" id="SSF52540">
    <property type="entry name" value="P-loop containing nucleoside triphosphate hydrolases"/>
    <property type="match status" value="1"/>
</dbReference>
<dbReference type="InterPro" id="IPR014016">
    <property type="entry name" value="UvrD-like_ATP-bd"/>
</dbReference>
<dbReference type="SUPFAM" id="SSF89550">
    <property type="entry name" value="PHP domain-like"/>
    <property type="match status" value="1"/>
</dbReference>
<organism evidence="15 16">
    <name type="scientific">Enterocloster lavalensis</name>
    <dbReference type="NCBI Taxonomy" id="460384"/>
    <lineage>
        <taxon>Bacteria</taxon>
        <taxon>Bacillati</taxon>
        <taxon>Bacillota</taxon>
        <taxon>Clostridia</taxon>
        <taxon>Lachnospirales</taxon>
        <taxon>Lachnospiraceae</taxon>
        <taxon>Enterocloster</taxon>
    </lineage>
</organism>
<dbReference type="GO" id="GO:0000725">
    <property type="term" value="P:recombinational repair"/>
    <property type="evidence" value="ECO:0007669"/>
    <property type="project" value="TreeGrafter"/>
</dbReference>
<dbReference type="CDD" id="cd18807">
    <property type="entry name" value="SF1_C_UvrD"/>
    <property type="match status" value="1"/>
</dbReference>
<dbReference type="PROSITE" id="PS51217">
    <property type="entry name" value="UVRD_HELICASE_CTER"/>
    <property type="match status" value="1"/>
</dbReference>
<dbReference type="InterPro" id="IPR000212">
    <property type="entry name" value="DNA_helicase_UvrD/REP"/>
</dbReference>
<keyword evidence="2 11" id="KW-0547">Nucleotide-binding</keyword>
<protein>
    <recommendedName>
        <fullName evidence="9">DNA 3'-5' helicase</fullName>
        <ecNumber evidence="9">5.6.2.4</ecNumber>
    </recommendedName>
</protein>
<keyword evidence="7" id="KW-0413">Isomerase</keyword>
<dbReference type="STRING" id="460384.SAMN05216313_11565"/>
<dbReference type="EC" id="5.6.2.4" evidence="9"/>
<dbReference type="EMBL" id="FOIM01000015">
    <property type="protein sequence ID" value="SET81160.1"/>
    <property type="molecule type" value="Genomic_DNA"/>
</dbReference>
<evidence type="ECO:0000256" key="3">
    <source>
        <dbReference type="ARBA" id="ARBA00022801"/>
    </source>
</evidence>
<dbReference type="Proteomes" id="UP000198508">
    <property type="component" value="Unassembled WGS sequence"/>
</dbReference>
<dbReference type="InterPro" id="IPR027417">
    <property type="entry name" value="P-loop_NTPase"/>
</dbReference>
<evidence type="ECO:0000256" key="5">
    <source>
        <dbReference type="ARBA" id="ARBA00022840"/>
    </source>
</evidence>
<dbReference type="Gene3D" id="3.40.50.300">
    <property type="entry name" value="P-loop containing nucleotide triphosphate hydrolases"/>
    <property type="match status" value="3"/>
</dbReference>
<comment type="similarity">
    <text evidence="1">Belongs to the helicase family. UvrD subfamily.</text>
</comment>
<dbReference type="CDD" id="cd17932">
    <property type="entry name" value="DEXQc_UvrD"/>
    <property type="match status" value="1"/>
</dbReference>
<dbReference type="Pfam" id="PF13361">
    <property type="entry name" value="UvrD_C"/>
    <property type="match status" value="2"/>
</dbReference>
<dbReference type="GO" id="GO:0016887">
    <property type="term" value="F:ATP hydrolysis activity"/>
    <property type="evidence" value="ECO:0007669"/>
    <property type="project" value="RHEA"/>
</dbReference>
<feature type="binding site" evidence="11">
    <location>
        <begin position="535"/>
        <end position="542"/>
    </location>
    <ligand>
        <name>ATP</name>
        <dbReference type="ChEBI" id="CHEBI:30616"/>
    </ligand>
</feature>
<evidence type="ECO:0000256" key="4">
    <source>
        <dbReference type="ARBA" id="ARBA00022806"/>
    </source>
</evidence>
<dbReference type="PANTHER" id="PTHR11070">
    <property type="entry name" value="UVRD / RECB / PCRA DNA HELICASE FAMILY MEMBER"/>
    <property type="match status" value="1"/>
</dbReference>
<feature type="domain" description="UvrD-like helicase ATP-binding" evidence="13">
    <location>
        <begin position="514"/>
        <end position="797"/>
    </location>
</feature>
<keyword evidence="6" id="KW-0238">DNA-binding</keyword>
<evidence type="ECO:0000259" key="13">
    <source>
        <dbReference type="PROSITE" id="PS51198"/>
    </source>
</evidence>
<dbReference type="Pfam" id="PF00580">
    <property type="entry name" value="UvrD-helicase"/>
    <property type="match status" value="1"/>
</dbReference>
<dbReference type="Gene3D" id="3.20.20.140">
    <property type="entry name" value="Metal-dependent hydrolases"/>
    <property type="match status" value="1"/>
</dbReference>
<gene>
    <name evidence="15" type="ORF">SAMN05216313_11565</name>
</gene>
<feature type="compositionally biased region" description="Low complexity" evidence="12">
    <location>
        <begin position="476"/>
        <end position="485"/>
    </location>
</feature>
<dbReference type="Gene3D" id="1.10.10.160">
    <property type="match status" value="1"/>
</dbReference>
<dbReference type="PROSITE" id="PS51198">
    <property type="entry name" value="UVRD_HELICASE_ATP_BIND"/>
    <property type="match status" value="1"/>
</dbReference>
<comment type="catalytic activity">
    <reaction evidence="8">
        <text>Couples ATP hydrolysis with the unwinding of duplex DNA by translocating in the 3'-5' direction.</text>
        <dbReference type="EC" id="5.6.2.4"/>
    </reaction>
</comment>
<evidence type="ECO:0000313" key="15">
    <source>
        <dbReference type="EMBL" id="SET81160.1"/>
    </source>
</evidence>
<evidence type="ECO:0000256" key="6">
    <source>
        <dbReference type="ARBA" id="ARBA00023125"/>
    </source>
</evidence>
<evidence type="ECO:0000256" key="1">
    <source>
        <dbReference type="ARBA" id="ARBA00009922"/>
    </source>
</evidence>
<dbReference type="InterPro" id="IPR016195">
    <property type="entry name" value="Pol/histidinol_Pase-like"/>
</dbReference>
<dbReference type="AlphaFoldDB" id="A0A1I0HBM1"/>
<dbReference type="InterPro" id="IPR014017">
    <property type="entry name" value="DNA_helicase_UvrD-like_C"/>
</dbReference>